<feature type="region of interest" description="Disordered" evidence="1">
    <location>
        <begin position="13"/>
        <end position="33"/>
    </location>
</feature>
<proteinExistence type="predicted"/>
<name>A0A164C4U0_BACCE</name>
<dbReference type="EMBL" id="LJKA01000072">
    <property type="protein sequence ID" value="KZD27965.1"/>
    <property type="molecule type" value="Genomic_DNA"/>
</dbReference>
<dbReference type="Proteomes" id="UP000076501">
    <property type="component" value="Unassembled WGS sequence"/>
</dbReference>
<protein>
    <submittedName>
        <fullName evidence="2">Uncharacterized protein</fullName>
    </submittedName>
</protein>
<evidence type="ECO:0000313" key="2">
    <source>
        <dbReference type="EMBL" id="KZD27965.1"/>
    </source>
</evidence>
<dbReference type="AlphaFoldDB" id="A0A164C4U0"/>
<comment type="caution">
    <text evidence="2">The sequence shown here is derived from an EMBL/GenBank/DDBJ whole genome shotgun (WGS) entry which is preliminary data.</text>
</comment>
<reference evidence="2 3" key="1">
    <citation type="submission" date="2015-09" db="EMBL/GenBank/DDBJ databases">
        <title>Bacillus cereus food isolates.</title>
        <authorList>
            <person name="Boekhorst J."/>
        </authorList>
    </citation>
    <scope>NUCLEOTIDE SEQUENCE [LARGE SCALE GENOMIC DNA]</scope>
    <source>
        <strain evidence="2 3">B4082</strain>
    </source>
</reference>
<evidence type="ECO:0000313" key="3">
    <source>
        <dbReference type="Proteomes" id="UP000076501"/>
    </source>
</evidence>
<evidence type="ECO:0000256" key="1">
    <source>
        <dbReference type="SAM" id="MobiDB-lite"/>
    </source>
</evidence>
<feature type="compositionally biased region" description="Polar residues" evidence="1">
    <location>
        <begin position="15"/>
        <end position="25"/>
    </location>
</feature>
<accession>A0A164C4U0</accession>
<sequence length="65" mass="7349">MILWTELYKKEMRSNDASTRGNGSASARAGSITPTGTPIRFWWRGWLSSKNIVVIDDDISQSELF</sequence>
<organism evidence="2 3">
    <name type="scientific">Bacillus cereus</name>
    <dbReference type="NCBI Taxonomy" id="1396"/>
    <lineage>
        <taxon>Bacteria</taxon>
        <taxon>Bacillati</taxon>
        <taxon>Bacillota</taxon>
        <taxon>Bacilli</taxon>
        <taxon>Bacillales</taxon>
        <taxon>Bacillaceae</taxon>
        <taxon>Bacillus</taxon>
        <taxon>Bacillus cereus group</taxon>
    </lineage>
</organism>
<gene>
    <name evidence="2" type="ORF">B4082_5059</name>
</gene>